<dbReference type="STRING" id="345632.GPICK_14295"/>
<dbReference type="InterPro" id="IPR041712">
    <property type="entry name" value="DHPS-like_MBL-fold"/>
</dbReference>
<dbReference type="OrthoDB" id="9803916at2"/>
<accession>A0A0B5BJY4</accession>
<evidence type="ECO:0000313" key="3">
    <source>
        <dbReference type="Proteomes" id="UP000057609"/>
    </source>
</evidence>
<dbReference type="HOGENOM" id="CLU_036012_0_0_7"/>
<reference evidence="2 3" key="1">
    <citation type="journal article" date="2015" name="Genome Announc.">
        <title>Complete Genome of Geobacter pickeringii G13T, a Metal-Reducing Isolate from Sedimentary Kaolin Deposits.</title>
        <authorList>
            <person name="Badalamenti J.P."/>
            <person name="Bond D.R."/>
        </authorList>
    </citation>
    <scope>NUCLEOTIDE SEQUENCE [LARGE SCALE GENOMIC DNA]</scope>
    <source>
        <strain evidence="2 3">G13</strain>
    </source>
</reference>
<keyword evidence="3" id="KW-1185">Reference proteome</keyword>
<name>A0A0B5BJY4_9BACT</name>
<evidence type="ECO:0000313" key="2">
    <source>
        <dbReference type="EMBL" id="AJE04366.1"/>
    </source>
</evidence>
<dbReference type="InterPro" id="IPR036866">
    <property type="entry name" value="RibonucZ/Hydroxyglut_hydro"/>
</dbReference>
<dbReference type="PANTHER" id="PTHR13754">
    <property type="entry name" value="METALLO-BETA-LACTAMASE SUPERFAMILY PROTEIN"/>
    <property type="match status" value="1"/>
</dbReference>
<dbReference type="SUPFAM" id="SSF56281">
    <property type="entry name" value="Metallo-hydrolase/oxidoreductase"/>
    <property type="match status" value="1"/>
</dbReference>
<dbReference type="AlphaFoldDB" id="A0A0B5BJY4"/>
<evidence type="ECO:0000259" key="1">
    <source>
        <dbReference type="SMART" id="SM00849"/>
    </source>
</evidence>
<dbReference type="GO" id="GO:0016740">
    <property type="term" value="F:transferase activity"/>
    <property type="evidence" value="ECO:0007669"/>
    <property type="project" value="TreeGrafter"/>
</dbReference>
<dbReference type="PANTHER" id="PTHR13754:SF13">
    <property type="entry name" value="METALLO-BETA-LACTAMASE SUPERFAMILY PROTEIN (AFU_ORTHOLOGUE AFUA_3G07630)"/>
    <property type="match status" value="1"/>
</dbReference>
<protein>
    <submittedName>
        <fullName evidence="2">Beta-lactamase</fullName>
    </submittedName>
</protein>
<dbReference type="Proteomes" id="UP000057609">
    <property type="component" value="Chromosome"/>
</dbReference>
<dbReference type="InterPro" id="IPR001279">
    <property type="entry name" value="Metallo-B-lactamas"/>
</dbReference>
<sequence length="276" mass="30192">MKCRITILCDNTVGPVSGTMGEHGFAALVEREDGALLFDTGQGLTLLHNAQRMHKDLHRVERVILSHGHYDHTGGLWPLLRSCGPKEVLAHPGVFAPRYVGRDTGERISVGIPWDEEFLRGQRARFNLSDQFREIVPGLFLTGEVPRTTPFETGDAGLSCDEAGCHADPLCDDQSLIIRTERGLVLLLGCCHAGLVNTIEWAREATGVAGIYAVIGGTHLGFCSPRQLDETVAALRRFDVRKILGSHCTGFQAAARLAQELPGRFHPAYVGYTLEL</sequence>
<dbReference type="Gene3D" id="3.60.15.10">
    <property type="entry name" value="Ribonuclease Z/Hydroxyacylglutathione hydrolase-like"/>
    <property type="match status" value="1"/>
</dbReference>
<dbReference type="RefSeq" id="WP_039744296.1">
    <property type="nucleotide sequence ID" value="NZ_CP009788.1"/>
</dbReference>
<dbReference type="SMART" id="SM00849">
    <property type="entry name" value="Lactamase_B"/>
    <property type="match status" value="1"/>
</dbReference>
<dbReference type="EMBL" id="CP009788">
    <property type="protein sequence ID" value="AJE04366.1"/>
    <property type="molecule type" value="Genomic_DNA"/>
</dbReference>
<proteinExistence type="predicted"/>
<dbReference type="Pfam" id="PF00753">
    <property type="entry name" value="Lactamase_B"/>
    <property type="match status" value="1"/>
</dbReference>
<dbReference type="InterPro" id="IPR052926">
    <property type="entry name" value="Metallo-beta-lactamase_dom"/>
</dbReference>
<dbReference type="KEGG" id="gpi:GPICK_14295"/>
<gene>
    <name evidence="2" type="ORF">GPICK_14295</name>
</gene>
<feature type="domain" description="Metallo-beta-lactamase" evidence="1">
    <location>
        <begin position="23"/>
        <end position="247"/>
    </location>
</feature>
<dbReference type="CDD" id="cd07713">
    <property type="entry name" value="DHPS-like_MBL-fold"/>
    <property type="match status" value="1"/>
</dbReference>
<organism evidence="2 3">
    <name type="scientific">Geobacter pickeringii</name>
    <dbReference type="NCBI Taxonomy" id="345632"/>
    <lineage>
        <taxon>Bacteria</taxon>
        <taxon>Pseudomonadati</taxon>
        <taxon>Thermodesulfobacteriota</taxon>
        <taxon>Desulfuromonadia</taxon>
        <taxon>Geobacterales</taxon>
        <taxon>Geobacteraceae</taxon>
        <taxon>Geobacter</taxon>
    </lineage>
</organism>